<dbReference type="GO" id="GO:0015562">
    <property type="term" value="F:efflux transmembrane transporter activity"/>
    <property type="evidence" value="ECO:0007669"/>
    <property type="project" value="TreeGrafter"/>
</dbReference>
<reference evidence="3" key="1">
    <citation type="journal article" date="2020" name="mSystems">
        <title>Genome- and Community-Level Interaction Insights into Carbon Utilization and Element Cycling Functions of Hydrothermarchaeota in Hydrothermal Sediment.</title>
        <authorList>
            <person name="Zhou Z."/>
            <person name="Liu Y."/>
            <person name="Xu W."/>
            <person name="Pan J."/>
            <person name="Luo Z.H."/>
            <person name="Li M."/>
        </authorList>
    </citation>
    <scope>NUCLEOTIDE SEQUENCE [LARGE SCALE GENOMIC DNA]</scope>
    <source>
        <strain evidence="3">HyVt-443</strain>
    </source>
</reference>
<dbReference type="NCBIfam" id="TIGR01730">
    <property type="entry name" value="RND_mfp"/>
    <property type="match status" value="1"/>
</dbReference>
<dbReference type="Pfam" id="PF25967">
    <property type="entry name" value="RND-MFP_C"/>
    <property type="match status" value="1"/>
</dbReference>
<dbReference type="PANTHER" id="PTHR30469:SF15">
    <property type="entry name" value="HLYD FAMILY OF SECRETION PROTEINS"/>
    <property type="match status" value="1"/>
</dbReference>
<dbReference type="InterPro" id="IPR006143">
    <property type="entry name" value="RND_pump_MFP"/>
</dbReference>
<proteinExistence type="inferred from homology"/>
<dbReference type="AlphaFoldDB" id="A0A831W393"/>
<dbReference type="Gene3D" id="1.10.287.470">
    <property type="entry name" value="Helix hairpin bin"/>
    <property type="match status" value="1"/>
</dbReference>
<dbReference type="Gene3D" id="2.40.420.20">
    <property type="match status" value="1"/>
</dbReference>
<dbReference type="EMBL" id="DRKP01000094">
    <property type="protein sequence ID" value="HEB96394.1"/>
    <property type="molecule type" value="Genomic_DNA"/>
</dbReference>
<sequence>MKRPTTARIASLLLLVALAAAAWYLKRPKPVEVRVQTVTRGVVEETVANTRAGTVNPCRRARLSPGIGGQISHLNVNKGDRVKAGALLIELWNLDLQAQIALNEAESASAAAGARAACLKAEVSRREADRLLRLRKSGAVSEEAVDKAVTEAEAQQADCDAGRSKARVSSARIQVSRAKLERTRLTAPFGGIVAEINGELNEYVTPSPPGIPTPPVIDLIDDSCFYITAPIDEVDAPRVRLQQPTRITMDAFGKRHFPGHVRRIAPYVLDREKQARTVEVEVGFDDPKSIQGLLAGYSADVEIILDARKEVLRIPTEAVVGDDRVYLLLPDQGILQQRRIDTGISNWDYTEVLSGLAAGDRVVTSVDREGVEDGAPAREEKSDAE</sequence>
<dbReference type="SUPFAM" id="SSF111369">
    <property type="entry name" value="HlyD-like secretion proteins"/>
    <property type="match status" value="1"/>
</dbReference>
<feature type="domain" description="Multidrug resistance protein MdtA-like C-terminal permuted SH3" evidence="2">
    <location>
        <begin position="311"/>
        <end position="365"/>
    </location>
</feature>
<organism evidence="3">
    <name type="scientific">Sedimenticola thiotaurini</name>
    <dbReference type="NCBI Taxonomy" id="1543721"/>
    <lineage>
        <taxon>Bacteria</taxon>
        <taxon>Pseudomonadati</taxon>
        <taxon>Pseudomonadota</taxon>
        <taxon>Gammaproteobacteria</taxon>
        <taxon>Chromatiales</taxon>
        <taxon>Sedimenticolaceae</taxon>
        <taxon>Sedimenticola</taxon>
    </lineage>
</organism>
<dbReference type="Gene3D" id="2.40.30.170">
    <property type="match status" value="1"/>
</dbReference>
<comment type="similarity">
    <text evidence="1">Belongs to the membrane fusion protein (MFP) (TC 8.A.1) family.</text>
</comment>
<accession>A0A831W393</accession>
<evidence type="ECO:0000259" key="2">
    <source>
        <dbReference type="Pfam" id="PF25967"/>
    </source>
</evidence>
<evidence type="ECO:0000256" key="1">
    <source>
        <dbReference type="ARBA" id="ARBA00009477"/>
    </source>
</evidence>
<gene>
    <name evidence="3" type="ORF">ENI96_08180</name>
</gene>
<dbReference type="PANTHER" id="PTHR30469">
    <property type="entry name" value="MULTIDRUG RESISTANCE PROTEIN MDTA"/>
    <property type="match status" value="1"/>
</dbReference>
<name>A0A831W393_9GAMM</name>
<dbReference type="GO" id="GO:1990281">
    <property type="term" value="C:efflux pump complex"/>
    <property type="evidence" value="ECO:0007669"/>
    <property type="project" value="TreeGrafter"/>
</dbReference>
<comment type="caution">
    <text evidence="3">The sequence shown here is derived from an EMBL/GenBank/DDBJ whole genome shotgun (WGS) entry which is preliminary data.</text>
</comment>
<dbReference type="Gene3D" id="2.40.50.100">
    <property type="match status" value="1"/>
</dbReference>
<evidence type="ECO:0000313" key="3">
    <source>
        <dbReference type="EMBL" id="HEB96394.1"/>
    </source>
</evidence>
<protein>
    <submittedName>
        <fullName evidence="3">Efflux RND transporter periplasmic adaptor subunit</fullName>
    </submittedName>
</protein>
<dbReference type="InterPro" id="IPR058627">
    <property type="entry name" value="MdtA-like_C"/>
</dbReference>
<dbReference type="Proteomes" id="UP000886251">
    <property type="component" value="Unassembled WGS sequence"/>
</dbReference>